<dbReference type="CDD" id="cd00048">
    <property type="entry name" value="DSRM_SF"/>
    <property type="match status" value="1"/>
</dbReference>
<keyword evidence="7" id="KW-1185">Reference proteome</keyword>
<dbReference type="PROSITE" id="PS50137">
    <property type="entry name" value="DS_RBD"/>
    <property type="match status" value="1"/>
</dbReference>
<evidence type="ECO:0000259" key="4">
    <source>
        <dbReference type="PROSITE" id="PS50137"/>
    </source>
</evidence>
<dbReference type="SUPFAM" id="SSF69065">
    <property type="entry name" value="RNase III domain-like"/>
    <property type="match status" value="1"/>
</dbReference>
<evidence type="ECO:0000313" key="7">
    <source>
        <dbReference type="Proteomes" id="UP001437256"/>
    </source>
</evidence>
<organism evidence="6 7">
    <name type="scientific">Marasmius tenuissimus</name>
    <dbReference type="NCBI Taxonomy" id="585030"/>
    <lineage>
        <taxon>Eukaryota</taxon>
        <taxon>Fungi</taxon>
        <taxon>Dikarya</taxon>
        <taxon>Basidiomycota</taxon>
        <taxon>Agaricomycotina</taxon>
        <taxon>Agaricomycetes</taxon>
        <taxon>Agaricomycetidae</taxon>
        <taxon>Agaricales</taxon>
        <taxon>Marasmiineae</taxon>
        <taxon>Marasmiaceae</taxon>
        <taxon>Marasmius</taxon>
    </lineage>
</organism>
<dbReference type="Gene3D" id="1.10.1520.10">
    <property type="entry name" value="Ribonuclease III domain"/>
    <property type="match status" value="1"/>
</dbReference>
<feature type="domain" description="RNase III" evidence="5">
    <location>
        <begin position="63"/>
        <end position="177"/>
    </location>
</feature>
<dbReference type="EMBL" id="JBBXMP010000002">
    <property type="protein sequence ID" value="KAL0071795.1"/>
    <property type="molecule type" value="Genomic_DNA"/>
</dbReference>
<dbReference type="InterPro" id="IPR036389">
    <property type="entry name" value="RNase_III_sf"/>
</dbReference>
<accession>A0ABR3AE25</accession>
<dbReference type="Proteomes" id="UP001437256">
    <property type="component" value="Unassembled WGS sequence"/>
</dbReference>
<comment type="caution">
    <text evidence="6">The sequence shown here is derived from an EMBL/GenBank/DDBJ whole genome shotgun (WGS) entry which is preliminary data.</text>
</comment>
<feature type="region of interest" description="Disordered" evidence="3">
    <location>
        <begin position="1"/>
        <end position="55"/>
    </location>
</feature>
<sequence length="394" mass="43220">MNTGFSTSNTSHTFSTHLKRTHTQANPGLTTSHNTTTTTTTQSPTPHGNITPELPALPQLRGEYLLQVFTHKSLRRSEDISPEEFEDNERLSVLGEKVLSMAVTHVFFKRRPLKKSEELLHLSAKVLDDSHINTWVTAYKLREKVRCTPDAYKKLSTPEETRLLFYAFAGGLYVGSGLEAVCRWLDGLLGGETQNDSTTRPPVADPGPPPTYRPSTPPQKRMKAEAPPMQSPFAGSSNTGVFFASQPPPTPSPVQNRTSNWMNAFNNTYPGASVSATAQPYSTTRPGPQLQGYQRPNVGGTYSQVPLVPPRNPPMNPLSPAQPHLAFLPLFNQTASQRKVKVDYQSQFSGPSHAGKWTVQCVVNGIPKGMGAGMTKQVAKEEAARQAFYSMGWA</sequence>
<evidence type="ECO:0000259" key="5">
    <source>
        <dbReference type="PROSITE" id="PS50142"/>
    </source>
</evidence>
<feature type="compositionally biased region" description="Low complexity" evidence="3">
    <location>
        <begin position="30"/>
        <end position="47"/>
    </location>
</feature>
<evidence type="ECO:0000256" key="2">
    <source>
        <dbReference type="PROSITE-ProRule" id="PRU00266"/>
    </source>
</evidence>
<dbReference type="SUPFAM" id="SSF54768">
    <property type="entry name" value="dsRNA-binding domain-like"/>
    <property type="match status" value="1"/>
</dbReference>
<dbReference type="SMART" id="SM00535">
    <property type="entry name" value="RIBOc"/>
    <property type="match status" value="1"/>
</dbReference>
<dbReference type="Pfam" id="PF00035">
    <property type="entry name" value="dsrm"/>
    <property type="match status" value="1"/>
</dbReference>
<reference evidence="6 7" key="1">
    <citation type="submission" date="2024-05" db="EMBL/GenBank/DDBJ databases">
        <title>A draft genome resource for the thread blight pathogen Marasmius tenuissimus strain MS-2.</title>
        <authorList>
            <person name="Yulfo-Soto G.E."/>
            <person name="Baruah I.K."/>
            <person name="Amoako-Attah I."/>
            <person name="Bukari Y."/>
            <person name="Meinhardt L.W."/>
            <person name="Bailey B.A."/>
            <person name="Cohen S.P."/>
        </authorList>
    </citation>
    <scope>NUCLEOTIDE SEQUENCE [LARGE SCALE GENOMIC DNA]</scope>
    <source>
        <strain evidence="6 7">MS-2</strain>
    </source>
</reference>
<protein>
    <submittedName>
        <fullName evidence="6">Uncharacterized protein</fullName>
    </submittedName>
</protein>
<feature type="region of interest" description="Disordered" evidence="3">
    <location>
        <begin position="191"/>
        <end position="232"/>
    </location>
</feature>
<proteinExistence type="predicted"/>
<evidence type="ECO:0000256" key="1">
    <source>
        <dbReference type="ARBA" id="ARBA00022884"/>
    </source>
</evidence>
<dbReference type="SMART" id="SM00358">
    <property type="entry name" value="DSRM"/>
    <property type="match status" value="1"/>
</dbReference>
<dbReference type="InterPro" id="IPR000999">
    <property type="entry name" value="RNase_III_dom"/>
</dbReference>
<dbReference type="PROSITE" id="PS50142">
    <property type="entry name" value="RNASE_3_2"/>
    <property type="match status" value="1"/>
</dbReference>
<name>A0ABR3AE25_9AGAR</name>
<feature type="compositionally biased region" description="Pro residues" evidence="3">
    <location>
        <begin position="203"/>
        <end position="217"/>
    </location>
</feature>
<keyword evidence="1 2" id="KW-0694">RNA-binding</keyword>
<evidence type="ECO:0000256" key="3">
    <source>
        <dbReference type="SAM" id="MobiDB-lite"/>
    </source>
</evidence>
<evidence type="ECO:0000313" key="6">
    <source>
        <dbReference type="EMBL" id="KAL0071795.1"/>
    </source>
</evidence>
<dbReference type="Gene3D" id="3.30.160.20">
    <property type="match status" value="1"/>
</dbReference>
<gene>
    <name evidence="6" type="ORF">AAF712_000717</name>
</gene>
<dbReference type="InterPro" id="IPR014720">
    <property type="entry name" value="dsRBD_dom"/>
</dbReference>
<feature type="compositionally biased region" description="Low complexity" evidence="3">
    <location>
        <begin position="1"/>
        <end position="16"/>
    </location>
</feature>
<feature type="domain" description="DRBM" evidence="4">
    <location>
        <begin position="313"/>
        <end position="393"/>
    </location>
</feature>